<dbReference type="PANTHER" id="PTHR46309">
    <property type="entry name" value="PHD FINGER PROTEIN 12"/>
    <property type="match status" value="1"/>
</dbReference>
<gene>
    <name evidence="6" type="ORF">RJ639_038271</name>
</gene>
<feature type="region of interest" description="Disordered" evidence="3">
    <location>
        <begin position="1"/>
        <end position="78"/>
    </location>
</feature>
<feature type="compositionally biased region" description="Basic and acidic residues" evidence="3">
    <location>
        <begin position="1"/>
        <end position="12"/>
    </location>
</feature>
<comment type="caution">
    <text evidence="6">The sequence shown here is derived from an EMBL/GenBank/DDBJ whole genome shotgun (WGS) entry which is preliminary data.</text>
</comment>
<dbReference type="AlphaFoldDB" id="A0AA89BAF1"/>
<feature type="domain" description="Tify" evidence="4">
    <location>
        <begin position="145"/>
        <end position="194"/>
    </location>
</feature>
<keyword evidence="7" id="KW-1185">Reference proteome</keyword>
<proteinExistence type="predicted"/>
<feature type="domain" description="Increased DNA methylation 1 C-terminal" evidence="5">
    <location>
        <begin position="322"/>
        <end position="374"/>
    </location>
</feature>
<evidence type="ECO:0000313" key="6">
    <source>
        <dbReference type="EMBL" id="KAK3029837.1"/>
    </source>
</evidence>
<dbReference type="Pfam" id="PF16135">
    <property type="entry name" value="TDBD"/>
    <property type="match status" value="1"/>
</dbReference>
<dbReference type="Pfam" id="PF23209">
    <property type="entry name" value="IDM1_C"/>
    <property type="match status" value="1"/>
</dbReference>
<evidence type="ECO:0000259" key="4">
    <source>
        <dbReference type="Pfam" id="PF16135"/>
    </source>
</evidence>
<dbReference type="InterPro" id="IPR042163">
    <property type="entry name" value="PHF12"/>
</dbReference>
<organism evidence="6 7">
    <name type="scientific">Escallonia herrerae</name>
    <dbReference type="NCBI Taxonomy" id="1293975"/>
    <lineage>
        <taxon>Eukaryota</taxon>
        <taxon>Viridiplantae</taxon>
        <taxon>Streptophyta</taxon>
        <taxon>Embryophyta</taxon>
        <taxon>Tracheophyta</taxon>
        <taxon>Spermatophyta</taxon>
        <taxon>Magnoliopsida</taxon>
        <taxon>eudicotyledons</taxon>
        <taxon>Gunneridae</taxon>
        <taxon>Pentapetalae</taxon>
        <taxon>asterids</taxon>
        <taxon>campanulids</taxon>
        <taxon>Escalloniales</taxon>
        <taxon>Escalloniaceae</taxon>
        <taxon>Escallonia</taxon>
    </lineage>
</organism>
<evidence type="ECO:0008006" key="8">
    <source>
        <dbReference type="Google" id="ProtNLM"/>
    </source>
</evidence>
<dbReference type="GO" id="GO:0005634">
    <property type="term" value="C:nucleus"/>
    <property type="evidence" value="ECO:0007669"/>
    <property type="project" value="UniProtKB-SubCell"/>
</dbReference>
<evidence type="ECO:0000256" key="2">
    <source>
        <dbReference type="ARBA" id="ARBA00023242"/>
    </source>
</evidence>
<dbReference type="GO" id="GO:0006357">
    <property type="term" value="P:regulation of transcription by RNA polymerase II"/>
    <property type="evidence" value="ECO:0007669"/>
    <property type="project" value="TreeGrafter"/>
</dbReference>
<evidence type="ECO:0000313" key="7">
    <source>
        <dbReference type="Proteomes" id="UP001188597"/>
    </source>
</evidence>
<comment type="subcellular location">
    <subcellularLocation>
        <location evidence="1">Nucleus</location>
    </subcellularLocation>
</comment>
<feature type="compositionally biased region" description="Basic residues" evidence="3">
    <location>
        <begin position="65"/>
        <end position="76"/>
    </location>
</feature>
<evidence type="ECO:0000259" key="5">
    <source>
        <dbReference type="Pfam" id="PF23209"/>
    </source>
</evidence>
<sequence length="408" mass="46608">MTERSKNRKGYDIDLSCSNSEDADDDPDYIVRFSSRLSKENNSASFNENRRMKIDEEDTTSSSISRKRGRPPKRRNFRQDVQKLEIRMKGAEGSSNVSRRCRNSKRAVHQGRASISSWMINLKALQENQRVVYMDRKGKEPIKEGTLRRDGILCLCCYEVYTAENFQVHAGGKPHKPYEYIFVVDKRVSSVSCMIEAWNMPEESARRRVNEIETKGSAGDPYDDACMICADGDHWECNQERRPTLIDVNSTPSPPFCDQSCKEVKEKLGKIVGEENKLADGYTWTLLQRTDSDPNVCPDELYRGTICNSKLGVAWRLINECFEPLIDRHTSVDMVQSVVYSCGSNFKRINFKSFYTAVLEKDDEIISVASLRFIQVDYNRPAVGSIVKAIFATARAICNCYSSEYNPE</sequence>
<dbReference type="GO" id="GO:0003714">
    <property type="term" value="F:transcription corepressor activity"/>
    <property type="evidence" value="ECO:0007669"/>
    <property type="project" value="InterPro"/>
</dbReference>
<dbReference type="EMBL" id="JAVXUP010000362">
    <property type="protein sequence ID" value="KAK3029837.1"/>
    <property type="molecule type" value="Genomic_DNA"/>
</dbReference>
<evidence type="ECO:0000256" key="1">
    <source>
        <dbReference type="ARBA" id="ARBA00004123"/>
    </source>
</evidence>
<dbReference type="Proteomes" id="UP001188597">
    <property type="component" value="Unassembled WGS sequence"/>
</dbReference>
<evidence type="ECO:0000256" key="3">
    <source>
        <dbReference type="SAM" id="MobiDB-lite"/>
    </source>
</evidence>
<name>A0AA89BAF1_9ASTE</name>
<dbReference type="PANTHER" id="PTHR46309:SF5">
    <property type="entry name" value="GNAT FAMILY ACETYLTRANSFERASE"/>
    <property type="match status" value="1"/>
</dbReference>
<reference evidence="6" key="1">
    <citation type="submission" date="2022-12" db="EMBL/GenBank/DDBJ databases">
        <title>Draft genome assemblies for two species of Escallonia (Escalloniales).</title>
        <authorList>
            <person name="Chanderbali A."/>
            <person name="Dervinis C."/>
            <person name="Anghel I."/>
            <person name="Soltis D."/>
            <person name="Soltis P."/>
            <person name="Zapata F."/>
        </authorList>
    </citation>
    <scope>NUCLEOTIDE SEQUENCE</scope>
    <source>
        <strain evidence="6">UCBG64.0493</strain>
        <tissue evidence="6">Leaf</tissue>
    </source>
</reference>
<dbReference type="InterPro" id="IPR032308">
    <property type="entry name" value="TDBD"/>
</dbReference>
<dbReference type="InterPro" id="IPR056511">
    <property type="entry name" value="IDM1_C"/>
</dbReference>
<keyword evidence="2" id="KW-0539">Nucleus</keyword>
<accession>A0AA89BAF1</accession>
<protein>
    <recommendedName>
        <fullName evidence="8">Tify domain-containing protein</fullName>
    </recommendedName>
</protein>